<dbReference type="Proteomes" id="UP000828251">
    <property type="component" value="Unassembled WGS sequence"/>
</dbReference>
<dbReference type="AlphaFoldDB" id="A0A9D3V6W2"/>
<keyword evidence="1" id="KW-0732">Signal</keyword>
<accession>A0A9D3V6W2</accession>
<comment type="caution">
    <text evidence="3">The sequence shown here is derived from an EMBL/GenBank/DDBJ whole genome shotgun (WGS) entry which is preliminary data.</text>
</comment>
<proteinExistence type="predicted"/>
<name>A0A9D3V6W2_9ROSI</name>
<dbReference type="GO" id="GO:0046982">
    <property type="term" value="F:protein heterodimerization activity"/>
    <property type="evidence" value="ECO:0007669"/>
    <property type="project" value="InterPro"/>
</dbReference>
<evidence type="ECO:0000256" key="1">
    <source>
        <dbReference type="SAM" id="SignalP"/>
    </source>
</evidence>
<evidence type="ECO:0000313" key="3">
    <source>
        <dbReference type="EMBL" id="KAH1072801.1"/>
    </source>
</evidence>
<dbReference type="InterPro" id="IPR009072">
    <property type="entry name" value="Histone-fold"/>
</dbReference>
<protein>
    <recommendedName>
        <fullName evidence="2">Transcription factor CBF/NF-Y/archaeal histone domain-containing protein</fullName>
    </recommendedName>
</protein>
<feature type="signal peptide" evidence="1">
    <location>
        <begin position="1"/>
        <end position="21"/>
    </location>
</feature>
<dbReference type="Gene3D" id="1.10.20.10">
    <property type="entry name" value="Histone, subunit A"/>
    <property type="match status" value="1"/>
</dbReference>
<sequence>MILSLVFLVLTPLALISLIKKQPHLNPPKSSSSNSLKAHIKKIMQADEDIGKIALAVPVLVSEQL</sequence>
<organism evidence="3 4">
    <name type="scientific">Gossypium stocksii</name>
    <dbReference type="NCBI Taxonomy" id="47602"/>
    <lineage>
        <taxon>Eukaryota</taxon>
        <taxon>Viridiplantae</taxon>
        <taxon>Streptophyta</taxon>
        <taxon>Embryophyta</taxon>
        <taxon>Tracheophyta</taxon>
        <taxon>Spermatophyta</taxon>
        <taxon>Magnoliopsida</taxon>
        <taxon>eudicotyledons</taxon>
        <taxon>Gunneridae</taxon>
        <taxon>Pentapetalae</taxon>
        <taxon>rosids</taxon>
        <taxon>malvids</taxon>
        <taxon>Malvales</taxon>
        <taxon>Malvaceae</taxon>
        <taxon>Malvoideae</taxon>
        <taxon>Gossypium</taxon>
    </lineage>
</organism>
<feature type="chain" id="PRO_5038986429" description="Transcription factor CBF/NF-Y/archaeal histone domain-containing protein" evidence="1">
    <location>
        <begin position="22"/>
        <end position="65"/>
    </location>
</feature>
<evidence type="ECO:0000313" key="4">
    <source>
        <dbReference type="Proteomes" id="UP000828251"/>
    </source>
</evidence>
<evidence type="ECO:0000259" key="2">
    <source>
        <dbReference type="Pfam" id="PF00808"/>
    </source>
</evidence>
<keyword evidence="4" id="KW-1185">Reference proteome</keyword>
<dbReference type="Pfam" id="PF00808">
    <property type="entry name" value="CBFD_NFYB_HMF"/>
    <property type="match status" value="1"/>
</dbReference>
<gene>
    <name evidence="3" type="ORF">J1N35_025129</name>
</gene>
<dbReference type="InterPro" id="IPR003958">
    <property type="entry name" value="CBFA_NFYB_domain"/>
</dbReference>
<reference evidence="3 4" key="1">
    <citation type="journal article" date="2021" name="Plant Biotechnol. J.">
        <title>Multi-omics assisted identification of the key and species-specific regulatory components of drought-tolerant mechanisms in Gossypium stocksii.</title>
        <authorList>
            <person name="Yu D."/>
            <person name="Ke L."/>
            <person name="Zhang D."/>
            <person name="Wu Y."/>
            <person name="Sun Y."/>
            <person name="Mei J."/>
            <person name="Sun J."/>
            <person name="Sun Y."/>
        </authorList>
    </citation>
    <scope>NUCLEOTIDE SEQUENCE [LARGE SCALE GENOMIC DNA]</scope>
    <source>
        <strain evidence="4">cv. E1</strain>
        <tissue evidence="3">Leaf</tissue>
    </source>
</reference>
<feature type="domain" description="Transcription factor CBF/NF-Y/archaeal histone" evidence="2">
    <location>
        <begin position="37"/>
        <end position="63"/>
    </location>
</feature>
<dbReference type="EMBL" id="JAIQCV010000008">
    <property type="protein sequence ID" value="KAH1072801.1"/>
    <property type="molecule type" value="Genomic_DNA"/>
</dbReference>